<dbReference type="PANTHER" id="PTHR12214">
    <property type="entry name" value="GC-RICH SEQUENCE DNA-BINDING FACTOR"/>
    <property type="match status" value="1"/>
</dbReference>
<dbReference type="Ensembl" id="ENSPMGT00000009842.1">
    <property type="protein sequence ID" value="ENSPMGP00000009232.1"/>
    <property type="gene ID" value="ENSPMGG00000007631.1"/>
</dbReference>
<reference evidence="4" key="1">
    <citation type="submission" date="2025-08" db="UniProtKB">
        <authorList>
            <consortium name="Ensembl"/>
        </authorList>
    </citation>
    <scope>IDENTIFICATION</scope>
</reference>
<feature type="region of interest" description="Disordered" evidence="3">
    <location>
        <begin position="1"/>
        <end position="32"/>
    </location>
</feature>
<organism evidence="4 5">
    <name type="scientific">Periophthalmus magnuspinnatus</name>
    <dbReference type="NCBI Taxonomy" id="409849"/>
    <lineage>
        <taxon>Eukaryota</taxon>
        <taxon>Metazoa</taxon>
        <taxon>Chordata</taxon>
        <taxon>Craniata</taxon>
        <taxon>Vertebrata</taxon>
        <taxon>Euteleostomi</taxon>
        <taxon>Actinopterygii</taxon>
        <taxon>Neopterygii</taxon>
        <taxon>Teleostei</taxon>
        <taxon>Neoteleostei</taxon>
        <taxon>Acanthomorphata</taxon>
        <taxon>Gobiaria</taxon>
        <taxon>Gobiiformes</taxon>
        <taxon>Gobioidei</taxon>
        <taxon>Gobiidae</taxon>
        <taxon>Oxudercinae</taxon>
        <taxon>Periophthalmus</taxon>
    </lineage>
</organism>
<dbReference type="GO" id="GO:0045944">
    <property type="term" value="P:positive regulation of transcription by RNA polymerase II"/>
    <property type="evidence" value="ECO:0007669"/>
    <property type="project" value="TreeGrafter"/>
</dbReference>
<keyword evidence="5" id="KW-1185">Reference proteome</keyword>
<feature type="region of interest" description="Disordered" evidence="3">
    <location>
        <begin position="56"/>
        <end position="85"/>
    </location>
</feature>
<proteinExistence type="predicted"/>
<feature type="compositionally biased region" description="Acidic residues" evidence="3">
    <location>
        <begin position="263"/>
        <end position="275"/>
    </location>
</feature>
<feature type="region of interest" description="Disordered" evidence="3">
    <location>
        <begin position="263"/>
        <end position="283"/>
    </location>
</feature>
<dbReference type="GO" id="GO:0003677">
    <property type="term" value="F:DNA binding"/>
    <property type="evidence" value="ECO:0007669"/>
    <property type="project" value="InterPro"/>
</dbReference>
<name>A0A3B3ZWX5_9GOBI</name>
<keyword evidence="2" id="KW-0539">Nucleus</keyword>
<dbReference type="InterPro" id="IPR012890">
    <property type="entry name" value="GCFC2-like"/>
</dbReference>
<evidence type="ECO:0000256" key="1">
    <source>
        <dbReference type="ARBA" id="ARBA00004123"/>
    </source>
</evidence>
<accession>A0A3B3ZWX5</accession>
<feature type="region of interest" description="Disordered" evidence="3">
    <location>
        <begin position="135"/>
        <end position="190"/>
    </location>
</feature>
<dbReference type="GO" id="GO:0000398">
    <property type="term" value="P:mRNA splicing, via spliceosome"/>
    <property type="evidence" value="ECO:0007669"/>
    <property type="project" value="InterPro"/>
</dbReference>
<dbReference type="GO" id="GO:0005634">
    <property type="term" value="C:nucleus"/>
    <property type="evidence" value="ECO:0007669"/>
    <property type="project" value="UniProtKB-SubCell"/>
</dbReference>
<evidence type="ECO:0000313" key="4">
    <source>
        <dbReference type="Ensembl" id="ENSPMGP00000009232.1"/>
    </source>
</evidence>
<dbReference type="Proteomes" id="UP000261520">
    <property type="component" value="Unplaced"/>
</dbReference>
<feature type="compositionally biased region" description="Polar residues" evidence="3">
    <location>
        <begin position="169"/>
        <end position="185"/>
    </location>
</feature>
<dbReference type="PANTHER" id="PTHR12214:SF2">
    <property type="entry name" value="PAX3- AND PAX7-BINDING PROTEIN 1"/>
    <property type="match status" value="1"/>
</dbReference>
<feature type="compositionally biased region" description="Polar residues" evidence="3">
    <location>
        <begin position="56"/>
        <end position="65"/>
    </location>
</feature>
<dbReference type="AlphaFoldDB" id="A0A3B3ZWX5"/>
<evidence type="ECO:0000256" key="2">
    <source>
        <dbReference type="ARBA" id="ARBA00023242"/>
    </source>
</evidence>
<reference evidence="4" key="2">
    <citation type="submission" date="2025-09" db="UniProtKB">
        <authorList>
            <consortium name="Ensembl"/>
        </authorList>
    </citation>
    <scope>IDENTIFICATION</scope>
</reference>
<feature type="compositionally biased region" description="Basic residues" evidence="3">
    <location>
        <begin position="1"/>
        <end position="11"/>
    </location>
</feature>
<feature type="compositionally biased region" description="Basic and acidic residues" evidence="3">
    <location>
        <begin position="136"/>
        <end position="146"/>
    </location>
</feature>
<feature type="compositionally biased region" description="Acidic residues" evidence="3">
    <location>
        <begin position="147"/>
        <end position="163"/>
    </location>
</feature>
<comment type="subcellular location">
    <subcellularLocation>
        <location evidence="1">Nucleus</location>
    </subcellularLocation>
</comment>
<protein>
    <submittedName>
        <fullName evidence="4">Uncharacterized protein</fullName>
    </submittedName>
</protein>
<evidence type="ECO:0000256" key="3">
    <source>
        <dbReference type="SAM" id="MobiDB-lite"/>
    </source>
</evidence>
<evidence type="ECO:0000313" key="5">
    <source>
        <dbReference type="Proteomes" id="UP000261520"/>
    </source>
</evidence>
<sequence>MFKRAKRANLRRRNESDDEEMEESKDQPLLAPTMFGPVAEIPFMGTSNAAEISQSNGSLFNSISSKPVKREKKSKDTAISQGPTAVSVLSFEDEEEGSEVFRVKKSNHSKKIVKQLKREYKEDLQKTVSAHPVVVIKEEVSSRPESDQGEEEMEVDSADEAEDDAKSGPKSSTAGTFNTLSTLSTLRPGEIPDAAFIHAARKRRQMARELGVEAPPVEPEVCKRLVREEDQASDDDEEKRIRFSGVKNKTQRQKIAEEIGIEGSDDEALDAGQDEEVSRWEQEQIRKGISIPQVQTAQPEDSTLYYQSGYDSQPYSASYNMPFTYSTATPQGCVCVSASPIIPISPVMFTLQA</sequence>